<dbReference type="InterPro" id="IPR000792">
    <property type="entry name" value="Tscrpt_reg_LuxR_C"/>
</dbReference>
<accession>A0A1M7Y460</accession>
<dbReference type="GO" id="GO:0006355">
    <property type="term" value="P:regulation of DNA-templated transcription"/>
    <property type="evidence" value="ECO:0007669"/>
    <property type="project" value="InterPro"/>
</dbReference>
<dbReference type="AlphaFoldDB" id="A0A1M7Y460"/>
<dbReference type="EMBL" id="FRFD01000004">
    <property type="protein sequence ID" value="SHO47056.1"/>
    <property type="molecule type" value="Genomic_DNA"/>
</dbReference>
<evidence type="ECO:0000259" key="1">
    <source>
        <dbReference type="SMART" id="SM00421"/>
    </source>
</evidence>
<dbReference type="InterPro" id="IPR036388">
    <property type="entry name" value="WH-like_DNA-bd_sf"/>
</dbReference>
<reference evidence="2 3" key="1">
    <citation type="submission" date="2016-12" db="EMBL/GenBank/DDBJ databases">
        <authorList>
            <person name="Song W.-J."/>
            <person name="Kurnit D.M."/>
        </authorList>
    </citation>
    <scope>NUCLEOTIDE SEQUENCE [LARGE SCALE GENOMIC DNA]</scope>
    <source>
        <strain evidence="2 3">DSM 12503</strain>
    </source>
</reference>
<keyword evidence="3" id="KW-1185">Reference proteome</keyword>
<proteinExistence type="predicted"/>
<dbReference type="RefSeq" id="WP_073588109.1">
    <property type="nucleotide sequence ID" value="NZ_FRFD01000004.1"/>
</dbReference>
<dbReference type="PRINTS" id="PR00038">
    <property type="entry name" value="HTHLUXR"/>
</dbReference>
<dbReference type="InterPro" id="IPR016032">
    <property type="entry name" value="Sig_transdc_resp-reg_C-effctor"/>
</dbReference>
<sequence length="253" mass="29605">MVKVKVDDFGVNDLKSGYVYSEEGGGECVCRYCGEKFVQGEIYPIDGHFYDYKKAAAVHIYKAHGTPFELLMDSDSKYMTLTDNQKQILMLTEEGLSDNEIAKRLGVTPSTIRHQKFMFREKAKQARMFLAVYELAHENNKKADNLIPIHSSATMVDDRYITTEEEKNKILETAFYTLEPLKLKHFPAKEKKKIVILKKIAETFEEGRHYEEKELNRILKEIYADFPTLRRYLIEYGFMERTTDCKEYWLTAQ</sequence>
<feature type="domain" description="HTH luxR-type" evidence="1">
    <location>
        <begin position="78"/>
        <end position="135"/>
    </location>
</feature>
<dbReference type="Pfam" id="PF00196">
    <property type="entry name" value="GerE"/>
    <property type="match status" value="1"/>
</dbReference>
<organism evidence="2 3">
    <name type="scientific">Anaerocolumna xylanovorans DSM 12503</name>
    <dbReference type="NCBI Taxonomy" id="1121345"/>
    <lineage>
        <taxon>Bacteria</taxon>
        <taxon>Bacillati</taxon>
        <taxon>Bacillota</taxon>
        <taxon>Clostridia</taxon>
        <taxon>Lachnospirales</taxon>
        <taxon>Lachnospiraceae</taxon>
        <taxon>Anaerocolumna</taxon>
    </lineage>
</organism>
<dbReference type="Gene3D" id="1.10.10.10">
    <property type="entry name" value="Winged helix-like DNA-binding domain superfamily/Winged helix DNA-binding domain"/>
    <property type="match status" value="1"/>
</dbReference>
<dbReference type="InterPro" id="IPR018656">
    <property type="entry name" value="DUF2087"/>
</dbReference>
<dbReference type="SUPFAM" id="SSF46894">
    <property type="entry name" value="C-terminal effector domain of the bipartite response regulators"/>
    <property type="match status" value="1"/>
</dbReference>
<dbReference type="OrthoDB" id="9789954at2"/>
<dbReference type="Proteomes" id="UP000184612">
    <property type="component" value="Unassembled WGS sequence"/>
</dbReference>
<dbReference type="GO" id="GO:0003677">
    <property type="term" value="F:DNA binding"/>
    <property type="evidence" value="ECO:0007669"/>
    <property type="project" value="InterPro"/>
</dbReference>
<protein>
    <recommendedName>
        <fullName evidence="1">HTH luxR-type domain-containing protein</fullName>
    </recommendedName>
</protein>
<name>A0A1M7Y460_9FIRM</name>
<dbReference type="Pfam" id="PF09860">
    <property type="entry name" value="DUF2087"/>
    <property type="match status" value="1"/>
</dbReference>
<dbReference type="SMART" id="SM00421">
    <property type="entry name" value="HTH_LUXR"/>
    <property type="match status" value="1"/>
</dbReference>
<evidence type="ECO:0000313" key="2">
    <source>
        <dbReference type="EMBL" id="SHO47056.1"/>
    </source>
</evidence>
<gene>
    <name evidence="2" type="ORF">SAMN02745217_01381</name>
</gene>
<evidence type="ECO:0000313" key="3">
    <source>
        <dbReference type="Proteomes" id="UP000184612"/>
    </source>
</evidence>
<dbReference type="STRING" id="1121345.SAMN02745217_01381"/>